<keyword evidence="2" id="KW-1185">Reference proteome</keyword>
<dbReference type="Proteomes" id="UP000567179">
    <property type="component" value="Unassembled WGS sequence"/>
</dbReference>
<protein>
    <submittedName>
        <fullName evidence="1">Uncharacterized protein</fullName>
    </submittedName>
</protein>
<dbReference type="AlphaFoldDB" id="A0A8H5ARZ8"/>
<organism evidence="1 2">
    <name type="scientific">Psilocybe cf. subviscida</name>
    <dbReference type="NCBI Taxonomy" id="2480587"/>
    <lineage>
        <taxon>Eukaryota</taxon>
        <taxon>Fungi</taxon>
        <taxon>Dikarya</taxon>
        <taxon>Basidiomycota</taxon>
        <taxon>Agaricomycotina</taxon>
        <taxon>Agaricomycetes</taxon>
        <taxon>Agaricomycetidae</taxon>
        <taxon>Agaricales</taxon>
        <taxon>Agaricineae</taxon>
        <taxon>Strophariaceae</taxon>
        <taxon>Psilocybe</taxon>
    </lineage>
</organism>
<proteinExistence type="predicted"/>
<comment type="caution">
    <text evidence="1">The sequence shown here is derived from an EMBL/GenBank/DDBJ whole genome shotgun (WGS) entry which is preliminary data.</text>
</comment>
<name>A0A8H5ARZ8_9AGAR</name>
<dbReference type="EMBL" id="JAACJJ010000060">
    <property type="protein sequence ID" value="KAF5309172.1"/>
    <property type="molecule type" value="Genomic_DNA"/>
</dbReference>
<sequence>MTIEFPVIVPRLPQELYDVVMAELAADADLPESWRALCQCALVNYSFYLRSSSHLFSDITLIRAQEGRSPNKNTIRRLERLNDILKANPWIARRIQSCGIETWFNTISRAPERDAVFGHNLIASILNQLPALTHFSWINHRGMLPWSFVRENSGLVTALHSLRARDTLRSITWECIYGLPPSLFTTASRFAHVSLVHVQPSTSAKDLIVDWQPEDNTFSPSILNICYGSSMLMSIAHGDFYMSGIFSRLQELHLWMRCAAEAESAASIMHAAAETLQVVVIKDLPYYSHIADPIELISLPALRELTLSCELRNHAPLPSSIAALLQTRLENSTVSPLQKLNISVHYMSCAAMPKCDGREWWDLDETLASPALDNLEEINIEFRLSASPAMKMQNSKEPWPAAAGRSLSKTFGKFKSRIHLHASSLC</sequence>
<accession>A0A8H5ARZ8</accession>
<gene>
    <name evidence="1" type="ORF">D9619_012760</name>
</gene>
<evidence type="ECO:0000313" key="2">
    <source>
        <dbReference type="Proteomes" id="UP000567179"/>
    </source>
</evidence>
<reference evidence="1 2" key="1">
    <citation type="journal article" date="2020" name="ISME J.">
        <title>Uncovering the hidden diversity of litter-decomposition mechanisms in mushroom-forming fungi.</title>
        <authorList>
            <person name="Floudas D."/>
            <person name="Bentzer J."/>
            <person name="Ahren D."/>
            <person name="Johansson T."/>
            <person name="Persson P."/>
            <person name="Tunlid A."/>
        </authorList>
    </citation>
    <scope>NUCLEOTIDE SEQUENCE [LARGE SCALE GENOMIC DNA]</scope>
    <source>
        <strain evidence="1 2">CBS 101986</strain>
    </source>
</reference>
<evidence type="ECO:0000313" key="1">
    <source>
        <dbReference type="EMBL" id="KAF5309172.1"/>
    </source>
</evidence>